<dbReference type="InterPro" id="IPR012334">
    <property type="entry name" value="Pectin_lyas_fold"/>
</dbReference>
<evidence type="ECO:0000256" key="3">
    <source>
        <dbReference type="ARBA" id="ARBA00023326"/>
    </source>
</evidence>
<evidence type="ECO:0000313" key="5">
    <source>
        <dbReference type="Proteomes" id="UP001596113"/>
    </source>
</evidence>
<dbReference type="RefSeq" id="WP_378137984.1">
    <property type="nucleotide sequence ID" value="NZ_JBHSMI010000052.1"/>
</dbReference>
<dbReference type="SUPFAM" id="SSF51126">
    <property type="entry name" value="Pectin lyase-like"/>
    <property type="match status" value="1"/>
</dbReference>
<dbReference type="Gene3D" id="2.160.20.10">
    <property type="entry name" value="Single-stranded right-handed beta-helix, Pectin lyase-like"/>
    <property type="match status" value="1"/>
</dbReference>
<organism evidence="4 5">
    <name type="scientific">Cohnella soli</name>
    <dbReference type="NCBI Taxonomy" id="425005"/>
    <lineage>
        <taxon>Bacteria</taxon>
        <taxon>Bacillati</taxon>
        <taxon>Bacillota</taxon>
        <taxon>Bacilli</taxon>
        <taxon>Bacillales</taxon>
        <taxon>Paenibacillaceae</taxon>
        <taxon>Cohnella</taxon>
    </lineage>
</organism>
<evidence type="ECO:0000313" key="4">
    <source>
        <dbReference type="EMBL" id="MFC5406100.1"/>
    </source>
</evidence>
<dbReference type="PANTHER" id="PTHR31736:SF9">
    <property type="entry name" value="ENDO-XYLOGALACTURONAN HYDROLASE A-RELATED"/>
    <property type="match status" value="1"/>
</dbReference>
<dbReference type="EMBL" id="JBHSMI010000052">
    <property type="protein sequence ID" value="MFC5406100.1"/>
    <property type="molecule type" value="Genomic_DNA"/>
</dbReference>
<accession>A0ABW0I0K4</accession>
<proteinExistence type="predicted"/>
<keyword evidence="3" id="KW-0624">Polysaccharide degradation</keyword>
<name>A0ABW0I0K4_9BACL</name>
<evidence type="ECO:0000256" key="1">
    <source>
        <dbReference type="ARBA" id="ARBA00022737"/>
    </source>
</evidence>
<sequence>MSSGSAKIKSIVIAVIATVSLLDLFGCSQPSAKEEPVIAYSAPADLPENYRSSVFAVKAGAIDIDLYNAGNNSWNNSVTYGYFDMPGSSTITITPNFEFESFELVPRSLGIKGKREGNSITFKLDGPANVSLVLDGNYQGKVLHLFAGAPETDIPDPEDPNVHYFGPGYHDLGDYDTEPTMISSNQTLYISGGAVVRGRFRADNATNITVRGRGILLNDYRSNDGYDDIALALNRVTKSTIRDIIVNRDTNSWTSSMYGSSDVDVINYKAVSPRYASTDGFNIVSSHDIVFDGVFIHSNDDAIAIKGMSQEEDPAKALPVYNITYKNAQLWAEANNAIGIGAETVAAYFKNITFRNIDVLYNYDDRDHPDVLPDRSAINIFALHGTEFKDITFEDIRVEKAKRLINLQMDTSFYFGAIQGNWSWEGSMSGIRYKNITSYSDGTNEMKVAGWSKDRRISDVVFDNIVINGKKVASTKDSHFTINKYTEDIKVK</sequence>
<reference evidence="5" key="1">
    <citation type="journal article" date="2019" name="Int. J. Syst. Evol. Microbiol.">
        <title>The Global Catalogue of Microorganisms (GCM) 10K type strain sequencing project: providing services to taxonomists for standard genome sequencing and annotation.</title>
        <authorList>
            <consortium name="The Broad Institute Genomics Platform"/>
            <consortium name="The Broad Institute Genome Sequencing Center for Infectious Disease"/>
            <person name="Wu L."/>
            <person name="Ma J."/>
        </authorList>
    </citation>
    <scope>NUCLEOTIDE SEQUENCE [LARGE SCALE GENOMIC DNA]</scope>
    <source>
        <strain evidence="5">CGMCC 1.18575</strain>
    </source>
</reference>
<dbReference type="Proteomes" id="UP001596113">
    <property type="component" value="Unassembled WGS sequence"/>
</dbReference>
<gene>
    <name evidence="4" type="ORF">ACFPOF_25445</name>
</gene>
<keyword evidence="2" id="KW-0119">Carbohydrate metabolism</keyword>
<protein>
    <submittedName>
        <fullName evidence="4">Uncharacterized protein</fullName>
    </submittedName>
</protein>
<keyword evidence="5" id="KW-1185">Reference proteome</keyword>
<comment type="caution">
    <text evidence="4">The sequence shown here is derived from an EMBL/GenBank/DDBJ whole genome shotgun (WGS) entry which is preliminary data.</text>
</comment>
<dbReference type="PANTHER" id="PTHR31736">
    <property type="match status" value="1"/>
</dbReference>
<keyword evidence="1" id="KW-0677">Repeat</keyword>
<dbReference type="InterPro" id="IPR011050">
    <property type="entry name" value="Pectin_lyase_fold/virulence"/>
</dbReference>
<evidence type="ECO:0000256" key="2">
    <source>
        <dbReference type="ARBA" id="ARBA00023277"/>
    </source>
</evidence>